<evidence type="ECO:0000256" key="8">
    <source>
        <dbReference type="HAMAP-Rule" id="MF_00456"/>
    </source>
</evidence>
<feature type="binding site" evidence="8">
    <location>
        <position position="52"/>
    </location>
    <ligand>
        <name>substrate</name>
    </ligand>
</feature>
<dbReference type="PANTHER" id="PTHR43654:SF1">
    <property type="entry name" value="ISOPENTENYL PHOSPHATE KINASE"/>
    <property type="match status" value="1"/>
</dbReference>
<feature type="domain" description="Aspartate/glutamate/uridylate kinase" evidence="9">
    <location>
        <begin position="7"/>
        <end position="237"/>
    </location>
</feature>
<evidence type="ECO:0000256" key="2">
    <source>
        <dbReference type="ARBA" id="ARBA00022605"/>
    </source>
</evidence>
<feature type="binding site" evidence="8">
    <location>
        <begin position="213"/>
        <end position="219"/>
    </location>
    <ligand>
        <name>ATP</name>
        <dbReference type="ChEBI" id="CHEBI:30616"/>
    </ligand>
</feature>
<sequence length="261" mass="28262">MVLKDAKRIVFKVGTSTLTYETGKVNIQRVEKLARVLCDLRNSGKDIILVSSGAIAVGVAKMGEGERPKALPHKQALAAIGQSELMYLYDKLFSEYNNTVAQVLLTMDVMEHALRKQNAQNTFETLLELGVIPIVNENDTVSTEEVEFGDNDTLSALVAELISADLLVILSDIDGLYDKDPKSNSDARLIHVVEQIGPEIRDCAGGAGSRRGTGGMITKLHAGDIATQAGIDMVILNGENPYDIYKMLDGEPVGTLFLGQK</sequence>
<dbReference type="InterPro" id="IPR005715">
    <property type="entry name" value="Glu_5kinase/COase_Synthase"/>
</dbReference>
<comment type="function">
    <text evidence="8">Catalyzes the transfer of a phosphate group to glutamate to form L-glutamate 5-phosphate.</text>
</comment>
<dbReference type="Gene3D" id="3.40.1160.10">
    <property type="entry name" value="Acetylglutamate kinase-like"/>
    <property type="match status" value="1"/>
</dbReference>
<reference evidence="10" key="1">
    <citation type="submission" date="2020-10" db="EMBL/GenBank/DDBJ databases">
        <authorList>
            <person name="Gilroy R."/>
        </authorList>
    </citation>
    <scope>NUCLEOTIDE SEQUENCE</scope>
    <source>
        <strain evidence="10">4920</strain>
    </source>
</reference>
<comment type="catalytic activity">
    <reaction evidence="8">
        <text>L-glutamate + ATP = L-glutamyl 5-phosphate + ADP</text>
        <dbReference type="Rhea" id="RHEA:14877"/>
        <dbReference type="ChEBI" id="CHEBI:29985"/>
        <dbReference type="ChEBI" id="CHEBI:30616"/>
        <dbReference type="ChEBI" id="CHEBI:58274"/>
        <dbReference type="ChEBI" id="CHEBI:456216"/>
        <dbReference type="EC" id="2.7.2.11"/>
    </reaction>
</comment>
<dbReference type="SUPFAM" id="SSF53633">
    <property type="entry name" value="Carbamate kinase-like"/>
    <property type="match status" value="1"/>
</dbReference>
<dbReference type="InterPro" id="IPR001057">
    <property type="entry name" value="Glu/AcGlu_kinase"/>
</dbReference>
<evidence type="ECO:0000256" key="1">
    <source>
        <dbReference type="ARBA" id="ARBA00022490"/>
    </source>
</evidence>
<proteinExistence type="inferred from homology"/>
<dbReference type="CDD" id="cd04242">
    <property type="entry name" value="AAK_G5K_ProB"/>
    <property type="match status" value="1"/>
</dbReference>
<evidence type="ECO:0000259" key="9">
    <source>
        <dbReference type="Pfam" id="PF00696"/>
    </source>
</evidence>
<dbReference type="GO" id="GO:0004349">
    <property type="term" value="F:glutamate 5-kinase activity"/>
    <property type="evidence" value="ECO:0007669"/>
    <property type="project" value="UniProtKB-UniRule"/>
</dbReference>
<dbReference type="PANTHER" id="PTHR43654">
    <property type="entry name" value="GLUTAMATE 5-KINASE"/>
    <property type="match status" value="1"/>
</dbReference>
<dbReference type="PIRSF" id="PIRSF000729">
    <property type="entry name" value="GK"/>
    <property type="match status" value="1"/>
</dbReference>
<feature type="binding site" evidence="8">
    <location>
        <begin position="171"/>
        <end position="172"/>
    </location>
    <ligand>
        <name>ATP</name>
        <dbReference type="ChEBI" id="CHEBI:30616"/>
    </ligand>
</feature>
<dbReference type="GO" id="GO:0005829">
    <property type="term" value="C:cytosol"/>
    <property type="evidence" value="ECO:0007669"/>
    <property type="project" value="TreeGrafter"/>
</dbReference>
<keyword evidence="4 8" id="KW-0808">Transferase</keyword>
<dbReference type="GO" id="GO:0005524">
    <property type="term" value="F:ATP binding"/>
    <property type="evidence" value="ECO:0007669"/>
    <property type="project" value="UniProtKB-KW"/>
</dbReference>
<dbReference type="InterPro" id="IPR011529">
    <property type="entry name" value="Glu_5kinase"/>
</dbReference>
<evidence type="ECO:0000256" key="7">
    <source>
        <dbReference type="ARBA" id="ARBA00022840"/>
    </source>
</evidence>
<comment type="similarity">
    <text evidence="8">Belongs to the glutamate 5-kinase family.</text>
</comment>
<dbReference type="EC" id="2.7.2.11" evidence="8"/>
<protein>
    <recommendedName>
        <fullName evidence="8">Glutamate 5-kinase</fullName>
        <ecNumber evidence="8">2.7.2.11</ecNumber>
    </recommendedName>
    <alternativeName>
        <fullName evidence="8">Gamma-glutamyl kinase</fullName>
        <shortName evidence="8">GK</shortName>
    </alternativeName>
</protein>
<dbReference type="EMBL" id="DVOF01000045">
    <property type="protein sequence ID" value="HIV02231.1"/>
    <property type="molecule type" value="Genomic_DNA"/>
</dbReference>
<feature type="binding site" evidence="8">
    <location>
        <position position="151"/>
    </location>
    <ligand>
        <name>substrate</name>
    </ligand>
</feature>
<dbReference type="FunFam" id="3.40.1160.10:FF:000018">
    <property type="entry name" value="Glutamate 5-kinase"/>
    <property type="match status" value="1"/>
</dbReference>
<dbReference type="InterPro" id="IPR001048">
    <property type="entry name" value="Asp/Glu/Uridylate_kinase"/>
</dbReference>
<comment type="subcellular location">
    <subcellularLocation>
        <location evidence="8">Cytoplasm</location>
    </subcellularLocation>
</comment>
<evidence type="ECO:0000256" key="6">
    <source>
        <dbReference type="ARBA" id="ARBA00022777"/>
    </source>
</evidence>
<keyword evidence="1 8" id="KW-0963">Cytoplasm</keyword>
<feature type="binding site" evidence="8">
    <location>
        <position position="139"/>
    </location>
    <ligand>
        <name>substrate</name>
    </ligand>
</feature>
<keyword evidence="3 8" id="KW-0641">Proline biosynthesis</keyword>
<dbReference type="PROSITE" id="PS00902">
    <property type="entry name" value="GLUTAMATE_5_KINASE"/>
    <property type="match status" value="1"/>
</dbReference>
<reference evidence="10" key="2">
    <citation type="journal article" date="2021" name="PeerJ">
        <title>Extensive microbial diversity within the chicken gut microbiome revealed by metagenomics and culture.</title>
        <authorList>
            <person name="Gilroy R."/>
            <person name="Ravi A."/>
            <person name="Getino M."/>
            <person name="Pursley I."/>
            <person name="Horton D.L."/>
            <person name="Alikhan N.F."/>
            <person name="Baker D."/>
            <person name="Gharbi K."/>
            <person name="Hall N."/>
            <person name="Watson M."/>
            <person name="Adriaenssens E.M."/>
            <person name="Foster-Nyarko E."/>
            <person name="Jarju S."/>
            <person name="Secka A."/>
            <person name="Antonio M."/>
            <person name="Oren A."/>
            <person name="Chaudhuri R.R."/>
            <person name="La Ragione R."/>
            <person name="Hildebrand F."/>
            <person name="Pallen M.J."/>
        </authorList>
    </citation>
    <scope>NUCLEOTIDE SEQUENCE</scope>
    <source>
        <strain evidence="10">4920</strain>
    </source>
</reference>
<keyword evidence="2 8" id="KW-0028">Amino-acid biosynthesis</keyword>
<comment type="pathway">
    <text evidence="8">Amino-acid biosynthesis; L-proline biosynthesis; L-glutamate 5-semialdehyde from L-glutamate: step 1/2.</text>
</comment>
<dbReference type="InterPro" id="IPR019797">
    <property type="entry name" value="Glutamate_5-kinase_CS"/>
</dbReference>
<accession>A0A9D1T014</accession>
<dbReference type="NCBIfam" id="TIGR01027">
    <property type="entry name" value="proB"/>
    <property type="match status" value="1"/>
</dbReference>
<keyword evidence="5 8" id="KW-0547">Nucleotide-binding</keyword>
<evidence type="ECO:0000256" key="4">
    <source>
        <dbReference type="ARBA" id="ARBA00022679"/>
    </source>
</evidence>
<evidence type="ECO:0000256" key="5">
    <source>
        <dbReference type="ARBA" id="ARBA00022741"/>
    </source>
</evidence>
<dbReference type="Proteomes" id="UP000886743">
    <property type="component" value="Unassembled WGS sequence"/>
</dbReference>
<dbReference type="InterPro" id="IPR036393">
    <property type="entry name" value="AceGlu_kinase-like_sf"/>
</dbReference>
<evidence type="ECO:0000256" key="3">
    <source>
        <dbReference type="ARBA" id="ARBA00022650"/>
    </source>
</evidence>
<name>A0A9D1T014_9FIRM</name>
<keyword evidence="6 8" id="KW-0418">Kinase</keyword>
<dbReference type="AlphaFoldDB" id="A0A9D1T014"/>
<comment type="caution">
    <text evidence="10">The sequence shown here is derived from an EMBL/GenBank/DDBJ whole genome shotgun (WGS) entry which is preliminary data.</text>
</comment>
<dbReference type="InterPro" id="IPR041739">
    <property type="entry name" value="G5K_ProB"/>
</dbReference>
<gene>
    <name evidence="8 10" type="primary">proB</name>
    <name evidence="10" type="ORF">IAC74_01550</name>
</gene>
<keyword evidence="7 8" id="KW-0067">ATP-binding</keyword>
<dbReference type="HAMAP" id="MF_00456">
    <property type="entry name" value="ProB"/>
    <property type="match status" value="1"/>
</dbReference>
<dbReference type="Pfam" id="PF00696">
    <property type="entry name" value="AA_kinase"/>
    <property type="match status" value="1"/>
</dbReference>
<organism evidence="10 11">
    <name type="scientific">Candidatus Aphodoplasma excrementigallinarum</name>
    <dbReference type="NCBI Taxonomy" id="2840673"/>
    <lineage>
        <taxon>Bacteria</taxon>
        <taxon>Bacillati</taxon>
        <taxon>Bacillota</taxon>
        <taxon>Clostridia</taxon>
        <taxon>Eubacteriales</taxon>
        <taxon>Candidatus Aphodoplasma</taxon>
    </lineage>
</organism>
<dbReference type="PRINTS" id="PR00474">
    <property type="entry name" value="GLU5KINASE"/>
</dbReference>
<dbReference type="GO" id="GO:0055129">
    <property type="term" value="P:L-proline biosynthetic process"/>
    <property type="evidence" value="ECO:0007669"/>
    <property type="project" value="UniProtKB-UniRule"/>
</dbReference>
<evidence type="ECO:0000313" key="10">
    <source>
        <dbReference type="EMBL" id="HIV02231.1"/>
    </source>
</evidence>
<feature type="binding site" evidence="8">
    <location>
        <position position="12"/>
    </location>
    <ligand>
        <name>ATP</name>
        <dbReference type="ChEBI" id="CHEBI:30616"/>
    </ligand>
</feature>
<evidence type="ECO:0000313" key="11">
    <source>
        <dbReference type="Proteomes" id="UP000886743"/>
    </source>
</evidence>